<protein>
    <recommendedName>
        <fullName evidence="6">Aminotransferase class I/classII large domain-containing protein</fullName>
    </recommendedName>
</protein>
<dbReference type="InterPro" id="IPR015421">
    <property type="entry name" value="PyrdxlP-dep_Trfase_major"/>
</dbReference>
<comment type="caution">
    <text evidence="7">The sequence shown here is derived from an EMBL/GenBank/DDBJ whole genome shotgun (WGS) entry which is preliminary data.</text>
</comment>
<comment type="cofactor">
    <cofactor evidence="1">
        <name>pyridoxal 5'-phosphate</name>
        <dbReference type="ChEBI" id="CHEBI:597326"/>
    </cofactor>
</comment>
<evidence type="ECO:0000256" key="2">
    <source>
        <dbReference type="ARBA" id="ARBA00007441"/>
    </source>
</evidence>
<dbReference type="InterPro" id="IPR004838">
    <property type="entry name" value="NHTrfase_class1_PyrdxlP-BS"/>
</dbReference>
<keyword evidence="4" id="KW-0808">Transferase</keyword>
<comment type="similarity">
    <text evidence="2">Belongs to the class-I pyridoxal-phosphate-dependent aminotransferase family.</text>
</comment>
<dbReference type="InterPro" id="IPR004839">
    <property type="entry name" value="Aminotransferase_I/II_large"/>
</dbReference>
<evidence type="ECO:0000259" key="6">
    <source>
        <dbReference type="Pfam" id="PF00155"/>
    </source>
</evidence>
<keyword evidence="3" id="KW-0032">Aminotransferase</keyword>
<dbReference type="PANTHER" id="PTHR46383">
    <property type="entry name" value="ASPARTATE AMINOTRANSFERASE"/>
    <property type="match status" value="1"/>
</dbReference>
<dbReference type="GO" id="GO:0008483">
    <property type="term" value="F:transaminase activity"/>
    <property type="evidence" value="ECO:0007669"/>
    <property type="project" value="UniProtKB-KW"/>
</dbReference>
<feature type="domain" description="Aminotransferase class I/classII large" evidence="6">
    <location>
        <begin position="30"/>
        <end position="370"/>
    </location>
</feature>
<evidence type="ECO:0000256" key="5">
    <source>
        <dbReference type="ARBA" id="ARBA00022898"/>
    </source>
</evidence>
<dbReference type="PANTHER" id="PTHR46383:SF1">
    <property type="entry name" value="ASPARTATE AMINOTRANSFERASE"/>
    <property type="match status" value="1"/>
</dbReference>
<dbReference type="Pfam" id="PF00155">
    <property type="entry name" value="Aminotran_1_2"/>
    <property type="match status" value="1"/>
</dbReference>
<dbReference type="EMBL" id="LAZR01000325">
    <property type="protein sequence ID" value="KKN74489.1"/>
    <property type="molecule type" value="Genomic_DNA"/>
</dbReference>
<gene>
    <name evidence="7" type="ORF">LCGC14_0390060</name>
</gene>
<dbReference type="AlphaFoldDB" id="A0A0F9T5N2"/>
<dbReference type="GO" id="GO:0006520">
    <property type="term" value="P:amino acid metabolic process"/>
    <property type="evidence" value="ECO:0007669"/>
    <property type="project" value="InterPro"/>
</dbReference>
<dbReference type="CDD" id="cd00609">
    <property type="entry name" value="AAT_like"/>
    <property type="match status" value="1"/>
</dbReference>
<reference evidence="7" key="1">
    <citation type="journal article" date="2015" name="Nature">
        <title>Complex archaea that bridge the gap between prokaryotes and eukaryotes.</title>
        <authorList>
            <person name="Spang A."/>
            <person name="Saw J.H."/>
            <person name="Jorgensen S.L."/>
            <person name="Zaremba-Niedzwiedzka K."/>
            <person name="Martijn J."/>
            <person name="Lind A.E."/>
            <person name="van Eijk R."/>
            <person name="Schleper C."/>
            <person name="Guy L."/>
            <person name="Ettema T.J."/>
        </authorList>
    </citation>
    <scope>NUCLEOTIDE SEQUENCE</scope>
</reference>
<dbReference type="InterPro" id="IPR015424">
    <property type="entry name" value="PyrdxlP-dep_Trfase"/>
</dbReference>
<evidence type="ECO:0000256" key="1">
    <source>
        <dbReference type="ARBA" id="ARBA00001933"/>
    </source>
</evidence>
<evidence type="ECO:0000313" key="7">
    <source>
        <dbReference type="EMBL" id="KKN74489.1"/>
    </source>
</evidence>
<proteinExistence type="inferred from homology"/>
<sequence>MLNKNIVNLNESATLVINNNAKKLRQKGIKVYNMGLGQSPFPLPKQTVKALQANADVNVYLPTNGLEALNNSIVKFYKNYHDLDVSPEQVLVGPGSKNLLFLLHLIWDGPTILPTPCWVSYGPQSRIFGKEPYLLHTRAEDEWKMAPQALDDLARGIEGDILLVFSSPSNPTGKTYTDKELQALSEVMRSHKMLVVSDEIYALMNFYHSCSSLVKYYPEGTIISSGLSKWSAAGGWRLGTFIFPKSKLDLRKAMVVVGSESFSSVCTPIQYAAVTAFTEVDKKYISGCKKILADLSFYAYDKLESAGLITAKPDGGFYIFVDFANFRGKLENMGITGSSSLCKALLEKLKIAALSGEACERNSDELSIRLAYVNFDGAAALKAAKNYDGPLNSEFIQRYCKETIAAIDLIADWVKNL</sequence>
<dbReference type="GO" id="GO:0030170">
    <property type="term" value="F:pyridoxal phosphate binding"/>
    <property type="evidence" value="ECO:0007669"/>
    <property type="project" value="InterPro"/>
</dbReference>
<name>A0A0F9T5N2_9ZZZZ</name>
<evidence type="ECO:0000256" key="4">
    <source>
        <dbReference type="ARBA" id="ARBA00022679"/>
    </source>
</evidence>
<dbReference type="InterPro" id="IPR015422">
    <property type="entry name" value="PyrdxlP-dep_Trfase_small"/>
</dbReference>
<dbReference type="Gene3D" id="3.40.640.10">
    <property type="entry name" value="Type I PLP-dependent aspartate aminotransferase-like (Major domain)"/>
    <property type="match status" value="1"/>
</dbReference>
<accession>A0A0F9T5N2</accession>
<dbReference type="InterPro" id="IPR050596">
    <property type="entry name" value="AspAT/PAT-like"/>
</dbReference>
<evidence type="ECO:0000256" key="3">
    <source>
        <dbReference type="ARBA" id="ARBA00022576"/>
    </source>
</evidence>
<dbReference type="Gene3D" id="3.90.1150.10">
    <property type="entry name" value="Aspartate Aminotransferase, domain 1"/>
    <property type="match status" value="1"/>
</dbReference>
<keyword evidence="5" id="KW-0663">Pyridoxal phosphate</keyword>
<organism evidence="7">
    <name type="scientific">marine sediment metagenome</name>
    <dbReference type="NCBI Taxonomy" id="412755"/>
    <lineage>
        <taxon>unclassified sequences</taxon>
        <taxon>metagenomes</taxon>
        <taxon>ecological metagenomes</taxon>
    </lineage>
</organism>
<dbReference type="PROSITE" id="PS00105">
    <property type="entry name" value="AA_TRANSFER_CLASS_1"/>
    <property type="match status" value="1"/>
</dbReference>
<dbReference type="SUPFAM" id="SSF53383">
    <property type="entry name" value="PLP-dependent transferases"/>
    <property type="match status" value="1"/>
</dbReference>